<organism evidence="8 9">
    <name type="scientific">Colocasia esculenta</name>
    <name type="common">Wild taro</name>
    <name type="synonym">Arum esculentum</name>
    <dbReference type="NCBI Taxonomy" id="4460"/>
    <lineage>
        <taxon>Eukaryota</taxon>
        <taxon>Viridiplantae</taxon>
        <taxon>Streptophyta</taxon>
        <taxon>Embryophyta</taxon>
        <taxon>Tracheophyta</taxon>
        <taxon>Spermatophyta</taxon>
        <taxon>Magnoliopsida</taxon>
        <taxon>Liliopsida</taxon>
        <taxon>Araceae</taxon>
        <taxon>Aroideae</taxon>
        <taxon>Colocasieae</taxon>
        <taxon>Colocasia</taxon>
    </lineage>
</organism>
<feature type="compositionally biased region" description="Low complexity" evidence="7">
    <location>
        <begin position="44"/>
        <end position="56"/>
    </location>
</feature>
<dbReference type="Gene3D" id="1.20.1250.20">
    <property type="entry name" value="MFS general substrate transporter like domains"/>
    <property type="match status" value="1"/>
</dbReference>
<keyword evidence="4" id="KW-0769">Symport</keyword>
<feature type="compositionally biased region" description="Polar residues" evidence="7">
    <location>
        <begin position="1"/>
        <end position="10"/>
    </location>
</feature>
<evidence type="ECO:0000256" key="5">
    <source>
        <dbReference type="ARBA" id="ARBA00022989"/>
    </source>
</evidence>
<dbReference type="Proteomes" id="UP000652761">
    <property type="component" value="Unassembled WGS sequence"/>
</dbReference>
<evidence type="ECO:0000256" key="3">
    <source>
        <dbReference type="ARBA" id="ARBA00022692"/>
    </source>
</evidence>
<dbReference type="PANTHER" id="PTHR24064">
    <property type="entry name" value="SOLUTE CARRIER FAMILY 22 MEMBER"/>
    <property type="match status" value="1"/>
</dbReference>
<feature type="region of interest" description="Disordered" evidence="7">
    <location>
        <begin position="1"/>
        <end position="56"/>
    </location>
</feature>
<gene>
    <name evidence="8" type="ORF">Taro_023664</name>
</gene>
<accession>A0A843VF64</accession>
<keyword evidence="6" id="KW-0472">Membrane</keyword>
<proteinExistence type="predicted"/>
<keyword evidence="2" id="KW-0592">Phosphate transport</keyword>
<comment type="caution">
    <text evidence="8">The sequence shown here is derived from an EMBL/GenBank/DDBJ whole genome shotgun (WGS) entry which is preliminary data.</text>
</comment>
<reference evidence="8" key="1">
    <citation type="submission" date="2017-07" db="EMBL/GenBank/DDBJ databases">
        <title>Taro Niue Genome Assembly and Annotation.</title>
        <authorList>
            <person name="Atibalentja N."/>
            <person name="Keating K."/>
            <person name="Fields C.J."/>
        </authorList>
    </citation>
    <scope>NUCLEOTIDE SEQUENCE</scope>
    <source>
        <strain evidence="8">Niue_2</strain>
        <tissue evidence="8">Leaf</tissue>
    </source>
</reference>
<evidence type="ECO:0000256" key="2">
    <source>
        <dbReference type="ARBA" id="ARBA00022592"/>
    </source>
</evidence>
<dbReference type="OrthoDB" id="5296287at2759"/>
<evidence type="ECO:0000256" key="4">
    <source>
        <dbReference type="ARBA" id="ARBA00022847"/>
    </source>
</evidence>
<evidence type="ECO:0000256" key="7">
    <source>
        <dbReference type="SAM" id="MobiDB-lite"/>
    </source>
</evidence>
<evidence type="ECO:0000256" key="1">
    <source>
        <dbReference type="ARBA" id="ARBA00004141"/>
    </source>
</evidence>
<dbReference type="AlphaFoldDB" id="A0A843VF64"/>
<keyword evidence="5" id="KW-1133">Transmembrane helix</keyword>
<evidence type="ECO:0000256" key="6">
    <source>
        <dbReference type="ARBA" id="ARBA00023136"/>
    </source>
</evidence>
<keyword evidence="2" id="KW-0813">Transport</keyword>
<keyword evidence="3" id="KW-0812">Transmembrane</keyword>
<dbReference type="GO" id="GO:0006817">
    <property type="term" value="P:phosphate ion transport"/>
    <property type="evidence" value="ECO:0007669"/>
    <property type="project" value="UniProtKB-KW"/>
</dbReference>
<evidence type="ECO:0000313" key="9">
    <source>
        <dbReference type="Proteomes" id="UP000652761"/>
    </source>
</evidence>
<dbReference type="EMBL" id="NMUH01001299">
    <property type="protein sequence ID" value="MQL91063.1"/>
    <property type="molecule type" value="Genomic_DNA"/>
</dbReference>
<dbReference type="SUPFAM" id="SSF103473">
    <property type="entry name" value="MFS general substrate transporter"/>
    <property type="match status" value="1"/>
</dbReference>
<comment type="subcellular location">
    <subcellularLocation>
        <location evidence="1">Membrane</location>
        <topology evidence="1">Multi-pass membrane protein</topology>
    </subcellularLocation>
</comment>
<sequence length="261" mass="28730">MLSFSGCSSTTRREGESKAGGATAVARSSSIGGWPPPMLSPAAGRGEQQLQRQGRLPVPRVVLNEAGPQMPEDPDPLAALPLGPRPRRLPLRQAQERLTFVQCGLPVCRRRWGSWQRRWWGSWRLGSKGSWVQLTAEAVGFMAASTAFDVLYVYCVELFPTNVRNSAVSMLRQALMLRATVTPQLVVLGRVSPKLFFVVFECLSLFSGALTVWPPETRDAPLYETMEQQESDRREEEAAVKSCWRVRGGAAGARASLSSII</sequence>
<protein>
    <submittedName>
        <fullName evidence="8">Uncharacterized protein</fullName>
    </submittedName>
</protein>
<dbReference type="GO" id="GO:0015293">
    <property type="term" value="F:symporter activity"/>
    <property type="evidence" value="ECO:0007669"/>
    <property type="project" value="UniProtKB-KW"/>
</dbReference>
<keyword evidence="9" id="KW-1185">Reference proteome</keyword>
<evidence type="ECO:0000313" key="8">
    <source>
        <dbReference type="EMBL" id="MQL91063.1"/>
    </source>
</evidence>
<name>A0A843VF64_COLES</name>
<dbReference type="GO" id="GO:0016020">
    <property type="term" value="C:membrane"/>
    <property type="evidence" value="ECO:0007669"/>
    <property type="project" value="UniProtKB-SubCell"/>
</dbReference>
<dbReference type="InterPro" id="IPR036259">
    <property type="entry name" value="MFS_trans_sf"/>
</dbReference>